<dbReference type="PANTHER" id="PTHR43428">
    <property type="entry name" value="ARSENATE REDUCTASE"/>
    <property type="match status" value="1"/>
</dbReference>
<dbReference type="PANTHER" id="PTHR43428:SF1">
    <property type="entry name" value="ARSENATE REDUCTASE"/>
    <property type="match status" value="1"/>
</dbReference>
<dbReference type="SUPFAM" id="SSF52788">
    <property type="entry name" value="Phosphotyrosine protein phosphatases I"/>
    <property type="match status" value="1"/>
</dbReference>
<dbReference type="EMBL" id="VSSQ01059800">
    <property type="protein sequence ID" value="MPN13304.1"/>
    <property type="molecule type" value="Genomic_DNA"/>
</dbReference>
<dbReference type="GO" id="GO:0046685">
    <property type="term" value="P:response to arsenic-containing substance"/>
    <property type="evidence" value="ECO:0007669"/>
    <property type="project" value="UniProtKB-KW"/>
</dbReference>
<dbReference type="CDD" id="cd16345">
    <property type="entry name" value="LMWP_ArsC"/>
    <property type="match status" value="1"/>
</dbReference>
<dbReference type="EC" id="1.20.4.4" evidence="3"/>
<feature type="domain" description="Phosphotyrosine protein phosphatase I" evidence="2">
    <location>
        <begin position="2"/>
        <end position="138"/>
    </location>
</feature>
<comment type="caution">
    <text evidence="3">The sequence shown here is derived from an EMBL/GenBank/DDBJ whole genome shotgun (WGS) entry which is preliminary data.</text>
</comment>
<dbReference type="GO" id="GO:0030612">
    <property type="term" value="F:arsenate reductase (thioredoxin) activity"/>
    <property type="evidence" value="ECO:0007669"/>
    <property type="project" value="UniProtKB-EC"/>
</dbReference>
<name>A0A645FLL8_9ZZZZ</name>
<dbReference type="SMART" id="SM00226">
    <property type="entry name" value="LMWPc"/>
    <property type="match status" value="1"/>
</dbReference>
<dbReference type="Gene3D" id="3.40.50.2300">
    <property type="match status" value="1"/>
</dbReference>
<dbReference type="InterPro" id="IPR036196">
    <property type="entry name" value="Ptyr_pPase_sf"/>
</dbReference>
<organism evidence="3">
    <name type="scientific">bioreactor metagenome</name>
    <dbReference type="NCBI Taxonomy" id="1076179"/>
    <lineage>
        <taxon>unclassified sequences</taxon>
        <taxon>metagenomes</taxon>
        <taxon>ecological metagenomes</taxon>
    </lineage>
</organism>
<accession>A0A645FLL8</accession>
<gene>
    <name evidence="3" type="primary">arsC_53</name>
    <name evidence="3" type="ORF">SDC9_160625</name>
</gene>
<dbReference type="AlphaFoldDB" id="A0A645FLL8"/>
<dbReference type="Pfam" id="PF01451">
    <property type="entry name" value="LMWPc"/>
    <property type="match status" value="1"/>
</dbReference>
<sequence length="152" mass="16859">MLKVLFVCVSNSARSQMAEAFLNKLGGGYFVAESAGIEPKPLNPLAIRLMAELGYDIRNNKVDSVFDFLKSGKTYSLVIKVCDQLSGQRCPVFPHVLKTLDWNIPDPALLEGTETEILHQGRLIRTEIEEKVKQLIADYGAYAKERNGSTIA</sequence>
<evidence type="ECO:0000313" key="3">
    <source>
        <dbReference type="EMBL" id="MPN13304.1"/>
    </source>
</evidence>
<proteinExistence type="predicted"/>
<dbReference type="InterPro" id="IPR023485">
    <property type="entry name" value="Ptyr_pPase"/>
</dbReference>
<evidence type="ECO:0000256" key="1">
    <source>
        <dbReference type="ARBA" id="ARBA00022849"/>
    </source>
</evidence>
<reference evidence="3" key="1">
    <citation type="submission" date="2019-08" db="EMBL/GenBank/DDBJ databases">
        <authorList>
            <person name="Kucharzyk K."/>
            <person name="Murdoch R.W."/>
            <person name="Higgins S."/>
            <person name="Loffler F."/>
        </authorList>
    </citation>
    <scope>NUCLEOTIDE SEQUENCE</scope>
</reference>
<keyword evidence="3" id="KW-0560">Oxidoreductase</keyword>
<evidence type="ECO:0000259" key="2">
    <source>
        <dbReference type="SMART" id="SM00226"/>
    </source>
</evidence>
<protein>
    <submittedName>
        <fullName evidence="3">Arsenate reductase</fullName>
        <ecNumber evidence="3">1.20.4.4</ecNumber>
    </submittedName>
</protein>
<keyword evidence="1" id="KW-0059">Arsenical resistance</keyword>